<dbReference type="InterPro" id="IPR003810">
    <property type="entry name" value="Mntp/YtaF"/>
</dbReference>
<keyword evidence="4 5" id="KW-0472">Membrane</keyword>
<evidence type="ECO:0000256" key="5">
    <source>
        <dbReference type="SAM" id="Phobius"/>
    </source>
</evidence>
<feature type="transmembrane region" description="Helical" evidence="5">
    <location>
        <begin position="223"/>
        <end position="240"/>
    </location>
</feature>
<evidence type="ECO:0000256" key="1">
    <source>
        <dbReference type="ARBA" id="ARBA00022475"/>
    </source>
</evidence>
<dbReference type="PANTHER" id="PTHR35529">
    <property type="entry name" value="MANGANESE EFFLUX PUMP MNTP-RELATED"/>
    <property type="match status" value="1"/>
</dbReference>
<evidence type="ECO:0000256" key="2">
    <source>
        <dbReference type="ARBA" id="ARBA00022692"/>
    </source>
</evidence>
<feature type="transmembrane region" description="Helical" evidence="5">
    <location>
        <begin position="66"/>
        <end position="85"/>
    </location>
</feature>
<feature type="transmembrane region" description="Helical" evidence="5">
    <location>
        <begin position="191"/>
        <end position="211"/>
    </location>
</feature>
<keyword evidence="1" id="KW-1003">Cell membrane</keyword>
<comment type="caution">
    <text evidence="6">The sequence shown here is derived from an EMBL/GenBank/DDBJ whole genome shotgun (WGS) entry which is preliminary data.</text>
</comment>
<accession>A0A9W5S360</accession>
<evidence type="ECO:0000313" key="7">
    <source>
        <dbReference type="Proteomes" id="UP000053750"/>
    </source>
</evidence>
<dbReference type="PANTHER" id="PTHR35529:SF2">
    <property type="entry name" value="SPORULATION PROTEIN YTAF-RELATED"/>
    <property type="match status" value="1"/>
</dbReference>
<keyword evidence="2 5" id="KW-0812">Transmembrane</keyword>
<dbReference type="EMBL" id="JFHU01000056">
    <property type="protein sequence ID" value="EXX90669.1"/>
    <property type="molecule type" value="Genomic_DNA"/>
</dbReference>
<feature type="transmembrane region" description="Helical" evidence="5">
    <location>
        <begin position="35"/>
        <end position="60"/>
    </location>
</feature>
<name>A0A9W5S360_9BACL</name>
<sequence>MLVHLLSLLLLAFAVSLDGFGVGVTYGLRQIRIPGFSIAIIAVCSGFVIGLSMIAGQWLTAWLSPMLARTLGAVILIVIGCGALYQLRRSRAGGIAEEQPAANMETVPLLPLPSGARSTGRGSSAAAVATLMKIELKRFGLVIQILRTPQAADVDRSGIISPSEALLLGVALSLDALGAGLGAAMLGFSPLLTAGFIAASSGLFLLTGMRVGLRFADWRGMRAMSVLPGLILIVMGITRLL</sequence>
<gene>
    <name evidence="6" type="ORF">BG53_13140</name>
</gene>
<dbReference type="Proteomes" id="UP000053750">
    <property type="component" value="Unassembled WGS sequence"/>
</dbReference>
<protein>
    <submittedName>
        <fullName evidence="6">Membrane protein</fullName>
    </submittedName>
</protein>
<keyword evidence="7" id="KW-1185">Reference proteome</keyword>
<reference evidence="6 7" key="1">
    <citation type="submission" date="2014-02" db="EMBL/GenBank/DDBJ databases">
        <title>Genome sequence of Paenibacillus darwinianus reveals adaptive mechanisms for survival in Antarctic soils.</title>
        <authorList>
            <person name="Dsouza M."/>
            <person name="Taylor M.W."/>
            <person name="Turner S.J."/>
            <person name="Aislabie J."/>
        </authorList>
    </citation>
    <scope>NUCLEOTIDE SEQUENCE [LARGE SCALE GENOMIC DNA]</scope>
    <source>
        <strain evidence="6 7">CE1</strain>
    </source>
</reference>
<feature type="transmembrane region" description="Helical" evidence="5">
    <location>
        <begin position="6"/>
        <end position="28"/>
    </location>
</feature>
<evidence type="ECO:0000256" key="4">
    <source>
        <dbReference type="ARBA" id="ARBA00023136"/>
    </source>
</evidence>
<dbReference type="Pfam" id="PF02659">
    <property type="entry name" value="Mntp"/>
    <property type="match status" value="2"/>
</dbReference>
<dbReference type="RefSeq" id="WP_223298996.1">
    <property type="nucleotide sequence ID" value="NZ_KK082182.1"/>
</dbReference>
<feature type="transmembrane region" description="Helical" evidence="5">
    <location>
        <begin position="165"/>
        <end position="185"/>
    </location>
</feature>
<dbReference type="AlphaFoldDB" id="A0A9W5S360"/>
<evidence type="ECO:0000256" key="3">
    <source>
        <dbReference type="ARBA" id="ARBA00022989"/>
    </source>
</evidence>
<keyword evidence="3 5" id="KW-1133">Transmembrane helix</keyword>
<evidence type="ECO:0000313" key="6">
    <source>
        <dbReference type="EMBL" id="EXX90669.1"/>
    </source>
</evidence>
<proteinExistence type="predicted"/>
<organism evidence="6 7">
    <name type="scientific">Paenibacillus darwinianus</name>
    <dbReference type="NCBI Taxonomy" id="1380763"/>
    <lineage>
        <taxon>Bacteria</taxon>
        <taxon>Bacillati</taxon>
        <taxon>Bacillota</taxon>
        <taxon>Bacilli</taxon>
        <taxon>Bacillales</taxon>
        <taxon>Paenibacillaceae</taxon>
        <taxon>Paenibacillus</taxon>
    </lineage>
</organism>